<keyword evidence="12 16" id="KW-1133">Transmembrane helix</keyword>
<dbReference type="SUPFAM" id="SSF56784">
    <property type="entry name" value="HAD-like"/>
    <property type="match status" value="1"/>
</dbReference>
<name>A0A7S8IEW8_9CHLR</name>
<evidence type="ECO:0000256" key="1">
    <source>
        <dbReference type="ARBA" id="ARBA00004651"/>
    </source>
</evidence>
<evidence type="ECO:0000256" key="3">
    <source>
        <dbReference type="ARBA" id="ARBA00022448"/>
    </source>
</evidence>
<accession>A0A7S8IEW8</accession>
<dbReference type="NCBIfam" id="TIGR01525">
    <property type="entry name" value="ATPase-IB_hvy"/>
    <property type="match status" value="1"/>
</dbReference>
<evidence type="ECO:0000256" key="14">
    <source>
        <dbReference type="ARBA" id="ARBA00023065"/>
    </source>
</evidence>
<dbReference type="CDD" id="cd07551">
    <property type="entry name" value="P-type_ATPase_HM_ZosA_PfeT-like"/>
    <property type="match status" value="1"/>
</dbReference>
<evidence type="ECO:0000256" key="8">
    <source>
        <dbReference type="ARBA" id="ARBA00022796"/>
    </source>
</evidence>
<keyword evidence="4 16" id="KW-1003">Cell membrane</keyword>
<dbReference type="GO" id="GO:0006825">
    <property type="term" value="P:copper ion transport"/>
    <property type="evidence" value="ECO:0007669"/>
    <property type="project" value="UniProtKB-KW"/>
</dbReference>
<keyword evidence="9 16" id="KW-0067">ATP-binding</keyword>
<evidence type="ECO:0000256" key="5">
    <source>
        <dbReference type="ARBA" id="ARBA00022692"/>
    </source>
</evidence>
<dbReference type="GO" id="GO:0005524">
    <property type="term" value="F:ATP binding"/>
    <property type="evidence" value="ECO:0007669"/>
    <property type="project" value="UniProtKB-UniRule"/>
</dbReference>
<evidence type="ECO:0000256" key="12">
    <source>
        <dbReference type="ARBA" id="ARBA00022989"/>
    </source>
</evidence>
<dbReference type="PRINTS" id="PR00120">
    <property type="entry name" value="HATPASE"/>
</dbReference>
<keyword evidence="3" id="KW-0813">Transport</keyword>
<evidence type="ECO:0000256" key="15">
    <source>
        <dbReference type="ARBA" id="ARBA00023136"/>
    </source>
</evidence>
<dbReference type="Pfam" id="PF00702">
    <property type="entry name" value="Hydrolase"/>
    <property type="match status" value="1"/>
</dbReference>
<dbReference type="SFLD" id="SFLDS00003">
    <property type="entry name" value="Haloacid_Dehalogenase"/>
    <property type="match status" value="1"/>
</dbReference>
<reference evidence="18 19" key="1">
    <citation type="submission" date="2020-02" db="EMBL/GenBank/DDBJ databases">
        <authorList>
            <person name="Zheng R.K."/>
            <person name="Sun C.M."/>
        </authorList>
    </citation>
    <scope>NUCLEOTIDE SEQUENCE [LARGE SCALE GENOMIC DNA]</scope>
    <source>
        <strain evidence="19">rifampicinis</strain>
    </source>
</reference>
<evidence type="ECO:0000259" key="17">
    <source>
        <dbReference type="Pfam" id="PF00122"/>
    </source>
</evidence>
<evidence type="ECO:0000256" key="9">
    <source>
        <dbReference type="ARBA" id="ARBA00022840"/>
    </source>
</evidence>
<comment type="subcellular location">
    <subcellularLocation>
        <location evidence="1">Cell membrane</location>
        <topology evidence="1">Multi-pass membrane protein</topology>
    </subcellularLocation>
</comment>
<keyword evidence="8" id="KW-0187">Copper transport</keyword>
<dbReference type="InterPro" id="IPR023298">
    <property type="entry name" value="ATPase_P-typ_TM_dom_sf"/>
</dbReference>
<dbReference type="PRINTS" id="PR00119">
    <property type="entry name" value="CATATPASE"/>
</dbReference>
<dbReference type="Proteomes" id="UP000594468">
    <property type="component" value="Chromosome"/>
</dbReference>
<dbReference type="PROSITE" id="PS00154">
    <property type="entry name" value="ATPASE_E1_E2"/>
    <property type="match status" value="1"/>
</dbReference>
<sequence length="670" mass="71770">MSTLTTALDNNSQKLEPPRWQTKAWLEPRFVVITLAALLLGLFVEGTALPEWVAGALGLVAYLAGGFYGAQSAIESLREGEIDIDLLMVLAAVGAAVIGQWHEGALLLFLFSLSNVLQDYAINRSRSAIKSLFKLYPTEAKVRREDTVVTVQLSEISVGDVVLIEPGERIPVDGEVIRGQSALDESPITGESMPVDKGVGDTVFAGTLNKQGILDIRATKAAQETTLARIIKMVEEAQDSKAPTERFLDTFEQRYALFIIVGTLLFIFIPPLLGLAEFQSNFYRAMVLMTVASPCALIISVPAAFISAIAAAARGGVLFKGGAYIESLASLKAIAFDKTGTLTYGQPAVTDIVSCCELCGDDLLAVAAAVESRSEHPLARAIVRYAAEQGIQMPQIEQFEAIPGRGIMAQVEGHKIHLGSLRYLTQQEPIPASLQADYERLEAMGRTVIGVLREDNCAMCSQPCDLQSSNCDWMGLIAMADQLRPEAKQVVADLTAQGVTVAMLTGDNERVAHTIAAELGIQQVHAGLLPDEKVDAVKQLHETYGEVAMVGDGVNDAPALALADIGIAMGAAGTDVALETADVVLMGDRIERISFAIGLARKARRVVWQNIIFAIGVIVVLVISTFLVQLPLPLGVLGHEGSTVIVVLNGLISLLLLPELQRRRQGEQAA</sequence>
<evidence type="ECO:0000256" key="16">
    <source>
        <dbReference type="RuleBase" id="RU362081"/>
    </source>
</evidence>
<dbReference type="InterPro" id="IPR027256">
    <property type="entry name" value="P-typ_ATPase_IB"/>
</dbReference>
<dbReference type="EMBL" id="CP062983">
    <property type="protein sequence ID" value="QPC82992.1"/>
    <property type="molecule type" value="Genomic_DNA"/>
</dbReference>
<evidence type="ECO:0000313" key="18">
    <source>
        <dbReference type="EMBL" id="QPC82992.1"/>
    </source>
</evidence>
<gene>
    <name evidence="18" type="primary">cadA</name>
    <name evidence="18" type="ORF">G4Y79_01045</name>
</gene>
<dbReference type="GO" id="GO:0005886">
    <property type="term" value="C:plasma membrane"/>
    <property type="evidence" value="ECO:0007669"/>
    <property type="project" value="UniProtKB-SubCell"/>
</dbReference>
<dbReference type="FunFam" id="3.40.50.1000:FF:000020">
    <property type="entry name" value="Probable cation-transporting P-type ATPase"/>
    <property type="match status" value="1"/>
</dbReference>
<feature type="transmembrane region" description="Helical" evidence="16">
    <location>
        <begin position="52"/>
        <end position="70"/>
    </location>
</feature>
<keyword evidence="19" id="KW-1185">Reference proteome</keyword>
<keyword evidence="13" id="KW-0186">Copper</keyword>
<keyword evidence="6 16" id="KW-0479">Metal-binding</keyword>
<evidence type="ECO:0000256" key="4">
    <source>
        <dbReference type="ARBA" id="ARBA00022475"/>
    </source>
</evidence>
<keyword evidence="7 16" id="KW-0547">Nucleotide-binding</keyword>
<evidence type="ECO:0000256" key="11">
    <source>
        <dbReference type="ARBA" id="ARBA00022967"/>
    </source>
</evidence>
<dbReference type="NCBIfam" id="TIGR01512">
    <property type="entry name" value="ATPase-IB2_Cd"/>
    <property type="match status" value="1"/>
</dbReference>
<evidence type="ECO:0000256" key="6">
    <source>
        <dbReference type="ARBA" id="ARBA00022723"/>
    </source>
</evidence>
<feature type="domain" description="P-type ATPase A" evidence="17">
    <location>
        <begin position="135"/>
        <end position="235"/>
    </location>
</feature>
<feature type="transmembrane region" description="Helical" evidence="16">
    <location>
        <begin position="636"/>
        <end position="657"/>
    </location>
</feature>
<dbReference type="PANTHER" id="PTHR43079:SF1">
    <property type="entry name" value="CADMIUM_ZINC-TRANSPORTING ATPASE HMA1, CHLOROPLASTIC-RELATED"/>
    <property type="match status" value="1"/>
</dbReference>
<dbReference type="InterPro" id="IPR044492">
    <property type="entry name" value="P_typ_ATPase_HD_dom"/>
</dbReference>
<dbReference type="InterPro" id="IPR018303">
    <property type="entry name" value="ATPase_P-typ_P_site"/>
</dbReference>
<dbReference type="InterPro" id="IPR008250">
    <property type="entry name" value="ATPase_P-typ_transduc_dom_A_sf"/>
</dbReference>
<dbReference type="Gene3D" id="3.40.1110.10">
    <property type="entry name" value="Calcium-transporting ATPase, cytoplasmic domain N"/>
    <property type="match status" value="1"/>
</dbReference>
<evidence type="ECO:0000313" key="19">
    <source>
        <dbReference type="Proteomes" id="UP000594468"/>
    </source>
</evidence>
<comment type="similarity">
    <text evidence="2 16">Belongs to the cation transport ATPase (P-type) (TC 3.A.3) family. Type IB subfamily.</text>
</comment>
<evidence type="ECO:0000256" key="10">
    <source>
        <dbReference type="ARBA" id="ARBA00022842"/>
    </source>
</evidence>
<dbReference type="Pfam" id="PF00122">
    <property type="entry name" value="E1-E2_ATPase"/>
    <property type="match status" value="1"/>
</dbReference>
<dbReference type="AlphaFoldDB" id="A0A7S8IEW8"/>
<dbReference type="GO" id="GO:0019829">
    <property type="term" value="F:ATPase-coupled monoatomic cation transmembrane transporter activity"/>
    <property type="evidence" value="ECO:0007669"/>
    <property type="project" value="InterPro"/>
</dbReference>
<feature type="transmembrane region" description="Helical" evidence="16">
    <location>
        <begin position="29"/>
        <end position="46"/>
    </location>
</feature>
<dbReference type="KEGG" id="pmet:G4Y79_01045"/>
<dbReference type="Gene3D" id="3.40.50.1000">
    <property type="entry name" value="HAD superfamily/HAD-like"/>
    <property type="match status" value="1"/>
</dbReference>
<dbReference type="InterPro" id="IPR051949">
    <property type="entry name" value="Cation_Transport_ATPase"/>
</dbReference>
<dbReference type="FunFam" id="2.70.150.10:FF:000020">
    <property type="entry name" value="Copper-exporting P-type ATPase A"/>
    <property type="match status" value="1"/>
</dbReference>
<dbReference type="InterPro" id="IPR036412">
    <property type="entry name" value="HAD-like_sf"/>
</dbReference>
<dbReference type="GO" id="GO:0046872">
    <property type="term" value="F:metal ion binding"/>
    <property type="evidence" value="ECO:0007669"/>
    <property type="project" value="UniProtKB-KW"/>
</dbReference>
<keyword evidence="15 16" id="KW-0472">Membrane</keyword>
<dbReference type="RefSeq" id="WP_195171061.1">
    <property type="nucleotide sequence ID" value="NZ_CP062983.1"/>
</dbReference>
<feature type="transmembrane region" description="Helical" evidence="16">
    <location>
        <begin position="285"/>
        <end position="311"/>
    </location>
</feature>
<feature type="transmembrane region" description="Helical" evidence="16">
    <location>
        <begin position="611"/>
        <end position="630"/>
    </location>
</feature>
<dbReference type="GO" id="GO:0016887">
    <property type="term" value="F:ATP hydrolysis activity"/>
    <property type="evidence" value="ECO:0007669"/>
    <property type="project" value="InterPro"/>
</dbReference>
<evidence type="ECO:0000256" key="13">
    <source>
        <dbReference type="ARBA" id="ARBA00023008"/>
    </source>
</evidence>
<evidence type="ECO:0000256" key="2">
    <source>
        <dbReference type="ARBA" id="ARBA00006024"/>
    </source>
</evidence>
<keyword evidence="14" id="KW-0406">Ion transport</keyword>
<dbReference type="PANTHER" id="PTHR43079">
    <property type="entry name" value="PROBABLE CADMIUM/ZINC-TRANSPORTING ATPASE HMA1"/>
    <property type="match status" value="1"/>
</dbReference>
<dbReference type="InterPro" id="IPR059000">
    <property type="entry name" value="ATPase_P-type_domA"/>
</dbReference>
<dbReference type="NCBIfam" id="TIGR01494">
    <property type="entry name" value="ATPase_P-type"/>
    <property type="match status" value="2"/>
</dbReference>
<keyword evidence="11" id="KW-1278">Translocase</keyword>
<dbReference type="InterPro" id="IPR023214">
    <property type="entry name" value="HAD_sf"/>
</dbReference>
<proteinExistence type="inferred from homology"/>
<keyword evidence="5 16" id="KW-0812">Transmembrane</keyword>
<keyword evidence="10" id="KW-0460">Magnesium</keyword>
<dbReference type="SUPFAM" id="SSF81665">
    <property type="entry name" value="Calcium ATPase, transmembrane domain M"/>
    <property type="match status" value="1"/>
</dbReference>
<organism evidence="18 19">
    <name type="scientific">Phototrophicus methaneseepsis</name>
    <dbReference type="NCBI Taxonomy" id="2710758"/>
    <lineage>
        <taxon>Bacteria</taxon>
        <taxon>Bacillati</taxon>
        <taxon>Chloroflexota</taxon>
        <taxon>Candidatus Thermofontia</taxon>
        <taxon>Phototrophicales</taxon>
        <taxon>Phototrophicaceae</taxon>
        <taxon>Phototrophicus</taxon>
    </lineage>
</organism>
<dbReference type="InterPro" id="IPR023299">
    <property type="entry name" value="ATPase_P-typ_cyto_dom_N"/>
</dbReference>
<feature type="transmembrane region" description="Helical" evidence="16">
    <location>
        <begin position="255"/>
        <end position="273"/>
    </location>
</feature>
<protein>
    <submittedName>
        <fullName evidence="18">Cadmium-translocating P-type ATPase</fullName>
    </submittedName>
</protein>
<dbReference type="SUPFAM" id="SSF81653">
    <property type="entry name" value="Calcium ATPase, transduction domain A"/>
    <property type="match status" value="1"/>
</dbReference>
<dbReference type="Gene3D" id="2.70.150.10">
    <property type="entry name" value="Calcium-transporting ATPase, cytoplasmic transduction domain A"/>
    <property type="match status" value="1"/>
</dbReference>
<dbReference type="PROSITE" id="PS01229">
    <property type="entry name" value="COF_2"/>
    <property type="match status" value="1"/>
</dbReference>
<dbReference type="SFLD" id="SFLDG00002">
    <property type="entry name" value="C1.7:_P-type_atpase_like"/>
    <property type="match status" value="1"/>
</dbReference>
<dbReference type="SFLD" id="SFLDF00027">
    <property type="entry name" value="p-type_atpase"/>
    <property type="match status" value="1"/>
</dbReference>
<dbReference type="InterPro" id="IPR001757">
    <property type="entry name" value="P_typ_ATPase"/>
</dbReference>
<evidence type="ECO:0000256" key="7">
    <source>
        <dbReference type="ARBA" id="ARBA00022741"/>
    </source>
</evidence>